<dbReference type="InterPro" id="IPR008979">
    <property type="entry name" value="Galactose-bd-like_sf"/>
</dbReference>
<dbReference type="Proteomes" id="UP000229433">
    <property type="component" value="Unassembled WGS sequence"/>
</dbReference>
<evidence type="ECO:0000256" key="2">
    <source>
        <dbReference type="ARBA" id="ARBA00022801"/>
    </source>
</evidence>
<dbReference type="Gene3D" id="3.40.50.1110">
    <property type="entry name" value="SGNH hydrolase"/>
    <property type="match status" value="1"/>
</dbReference>
<gene>
    <name evidence="5" type="ORF">CJ305_16545</name>
</gene>
<evidence type="ECO:0000256" key="1">
    <source>
        <dbReference type="ARBA" id="ARBA00008668"/>
    </source>
</evidence>
<feature type="chain" id="PRO_5013605515" evidence="3">
    <location>
        <begin position="18"/>
        <end position="426"/>
    </location>
</feature>
<keyword evidence="6" id="KW-1185">Reference proteome</keyword>
<organism evidence="5 6">
    <name type="scientific">Leeuwenhoekiella nanhaiensis</name>
    <dbReference type="NCBI Taxonomy" id="1655491"/>
    <lineage>
        <taxon>Bacteria</taxon>
        <taxon>Pseudomonadati</taxon>
        <taxon>Bacteroidota</taxon>
        <taxon>Flavobacteriia</taxon>
        <taxon>Flavobacteriales</taxon>
        <taxon>Flavobacteriaceae</taxon>
        <taxon>Leeuwenhoekiella</taxon>
    </lineage>
</organism>
<dbReference type="SUPFAM" id="SSF49785">
    <property type="entry name" value="Galactose-binding domain-like"/>
    <property type="match status" value="1"/>
</dbReference>
<dbReference type="CDD" id="cd01821">
    <property type="entry name" value="Rhamnogalacturan_acetylesterase_like"/>
    <property type="match status" value="1"/>
</dbReference>
<dbReference type="GO" id="GO:0016788">
    <property type="term" value="F:hydrolase activity, acting on ester bonds"/>
    <property type="evidence" value="ECO:0007669"/>
    <property type="project" value="UniProtKB-ARBA"/>
</dbReference>
<keyword evidence="3" id="KW-0732">Signal</keyword>
<dbReference type="Gene3D" id="2.60.120.430">
    <property type="entry name" value="Galactose-binding lectin"/>
    <property type="match status" value="1"/>
</dbReference>
<evidence type="ECO:0000313" key="5">
    <source>
        <dbReference type="EMBL" id="PHQ28138.1"/>
    </source>
</evidence>
<evidence type="ECO:0000259" key="4">
    <source>
        <dbReference type="Pfam" id="PF13472"/>
    </source>
</evidence>
<sequence length="426" mass="47596">MKTFILGFLFSFAALQAQNTIDYRFVFGTETDAEKATGVTTALPYQPDTGYGFDFGTAYRVTQHSAGFSATAPVYFSVDVPEGIYTVSLVLSGKNTEMTLKAESKRLFAAREPINTDDTITKTFTVAVFYPEITEDYKVGLKDREQGTLDWDHKLTLEFLGNSVIHEIHIEPSPKTRTLFLAGDSTVTNQDVEPWASWGQFISAYLTDEIVVSNQASSGASLASFNGSRFDKILSQLKPDDFVIIEFGHNDEKIKGEGNGAWGLYTNLLTDFIRRIREKQGIPILITPTQRRAFEGAKLKETHGDFPDAMRKVAQQEEVALIDLTRMSTAMYEAWGPEASRKAFVQYPANYFPAQREALEDNTHFSNFGANELALAVIHALRQSDHPLKNYIRSNAPEYKPGQPNDAGSYRIPLSSRFELQKPDGN</sequence>
<protein>
    <submittedName>
        <fullName evidence="5">Rhamnogalacturonan acetylesterase</fullName>
    </submittedName>
</protein>
<dbReference type="InterPro" id="IPR013830">
    <property type="entry name" value="SGNH_hydro"/>
</dbReference>
<keyword evidence="2" id="KW-0378">Hydrolase</keyword>
<dbReference type="InterPro" id="IPR037459">
    <property type="entry name" value="RhgT-like"/>
</dbReference>
<evidence type="ECO:0000256" key="3">
    <source>
        <dbReference type="SAM" id="SignalP"/>
    </source>
</evidence>
<dbReference type="OrthoDB" id="9807041at2"/>
<comment type="caution">
    <text evidence="5">The sequence shown here is derived from an EMBL/GenBank/DDBJ whole genome shotgun (WGS) entry which is preliminary data.</text>
</comment>
<name>A0A2G1VN01_9FLAO</name>
<dbReference type="PANTHER" id="PTHR43695">
    <property type="entry name" value="PUTATIVE (AFU_ORTHOLOGUE AFUA_2G17250)-RELATED"/>
    <property type="match status" value="1"/>
</dbReference>
<feature type="signal peptide" evidence="3">
    <location>
        <begin position="1"/>
        <end position="17"/>
    </location>
</feature>
<dbReference type="InterPro" id="IPR036514">
    <property type="entry name" value="SGNH_hydro_sf"/>
</dbReference>
<dbReference type="EMBL" id="NQXA01000019">
    <property type="protein sequence ID" value="PHQ28138.1"/>
    <property type="molecule type" value="Genomic_DNA"/>
</dbReference>
<evidence type="ECO:0000313" key="6">
    <source>
        <dbReference type="Proteomes" id="UP000229433"/>
    </source>
</evidence>
<proteinExistence type="inferred from homology"/>
<feature type="domain" description="SGNH hydrolase-type esterase" evidence="4">
    <location>
        <begin position="183"/>
        <end position="333"/>
    </location>
</feature>
<accession>A0A2G1VN01</accession>
<dbReference type="PANTHER" id="PTHR43695:SF1">
    <property type="entry name" value="RHAMNOGALACTURONAN ACETYLESTERASE"/>
    <property type="match status" value="1"/>
</dbReference>
<dbReference type="AlphaFoldDB" id="A0A2G1VN01"/>
<dbReference type="SUPFAM" id="SSF52266">
    <property type="entry name" value="SGNH hydrolase"/>
    <property type="match status" value="1"/>
</dbReference>
<comment type="similarity">
    <text evidence="1">Belongs to the 'GDSL' lipolytic enzyme family.</text>
</comment>
<dbReference type="Pfam" id="PF13472">
    <property type="entry name" value="Lipase_GDSL_2"/>
    <property type="match status" value="1"/>
</dbReference>
<dbReference type="RefSeq" id="WP_099647418.1">
    <property type="nucleotide sequence ID" value="NZ_KZ319300.1"/>
</dbReference>
<reference evidence="5 6" key="1">
    <citation type="submission" date="2017-08" db="EMBL/GenBank/DDBJ databases">
        <title>The whole genome shortgun sequences of strain Leeuwenhoekiella nanhaiensis G18 from the South China Sea.</title>
        <authorList>
            <person name="Liu Q."/>
        </authorList>
    </citation>
    <scope>NUCLEOTIDE SEQUENCE [LARGE SCALE GENOMIC DNA]</scope>
    <source>
        <strain evidence="5 6">G18</strain>
    </source>
</reference>